<comment type="similarity">
    <text evidence="2">Belongs to the TMEM214 family.</text>
</comment>
<keyword evidence="9" id="KW-0325">Glycoprotein</keyword>
<keyword evidence="7" id="KW-1133">Transmembrane helix</keyword>
<dbReference type="InParanoid" id="A0A2P5EU23"/>
<dbReference type="AlphaFoldDB" id="A0A2P5EU23"/>
<evidence type="ECO:0000256" key="10">
    <source>
        <dbReference type="ARBA" id="ARBA00024938"/>
    </source>
</evidence>
<dbReference type="GO" id="GO:0005789">
    <property type="term" value="C:endoplasmic reticulum membrane"/>
    <property type="evidence" value="ECO:0007669"/>
    <property type="project" value="UniProtKB-SubCell"/>
</dbReference>
<dbReference type="STRING" id="63057.A0A2P5EU23"/>
<feature type="compositionally biased region" description="Low complexity" evidence="11">
    <location>
        <begin position="20"/>
        <end position="40"/>
    </location>
</feature>
<feature type="compositionally biased region" description="Polar residues" evidence="11">
    <location>
        <begin position="67"/>
        <end position="78"/>
    </location>
</feature>
<comment type="caution">
    <text evidence="12">The sequence shown here is derived from an EMBL/GenBank/DDBJ whole genome shotgun (WGS) entry which is preliminary data.</text>
</comment>
<evidence type="ECO:0000256" key="9">
    <source>
        <dbReference type="ARBA" id="ARBA00023180"/>
    </source>
</evidence>
<evidence type="ECO:0000256" key="5">
    <source>
        <dbReference type="ARBA" id="ARBA00022703"/>
    </source>
</evidence>
<dbReference type="InterPro" id="IPR019308">
    <property type="entry name" value="TMEM214"/>
</dbReference>
<keyword evidence="6" id="KW-0256">Endoplasmic reticulum</keyword>
<evidence type="ECO:0000256" key="6">
    <source>
        <dbReference type="ARBA" id="ARBA00022824"/>
    </source>
</evidence>
<accession>A0A2P5EU23</accession>
<evidence type="ECO:0000256" key="11">
    <source>
        <dbReference type="SAM" id="MobiDB-lite"/>
    </source>
</evidence>
<dbReference type="GO" id="GO:0005794">
    <property type="term" value="C:Golgi apparatus"/>
    <property type="evidence" value="ECO:0007669"/>
    <property type="project" value="TreeGrafter"/>
</dbReference>
<comment type="function">
    <text evidence="10">Critical mediator, in cooperation with CASP4, of endoplasmic reticulum-stress induced apoptosis. Required or the activation of CASP4 following endoplasmic reticulum stress.</text>
</comment>
<keyword evidence="4" id="KW-0812">Transmembrane</keyword>
<organism evidence="12 13">
    <name type="scientific">Trema orientale</name>
    <name type="common">Charcoal tree</name>
    <name type="synonym">Celtis orientalis</name>
    <dbReference type="NCBI Taxonomy" id="63057"/>
    <lineage>
        <taxon>Eukaryota</taxon>
        <taxon>Viridiplantae</taxon>
        <taxon>Streptophyta</taxon>
        <taxon>Embryophyta</taxon>
        <taxon>Tracheophyta</taxon>
        <taxon>Spermatophyta</taxon>
        <taxon>Magnoliopsida</taxon>
        <taxon>eudicotyledons</taxon>
        <taxon>Gunneridae</taxon>
        <taxon>Pentapetalae</taxon>
        <taxon>rosids</taxon>
        <taxon>fabids</taxon>
        <taxon>Rosales</taxon>
        <taxon>Cannabaceae</taxon>
        <taxon>Trema</taxon>
    </lineage>
</organism>
<evidence type="ECO:0000256" key="3">
    <source>
        <dbReference type="ARBA" id="ARBA00011720"/>
    </source>
</evidence>
<gene>
    <name evidence="12" type="ORF">TorRG33x02_151230</name>
</gene>
<comment type="subcellular location">
    <subcellularLocation>
        <location evidence="1">Endoplasmic reticulum membrane</location>
        <topology evidence="1">Multi-pass membrane protein</topology>
    </subcellularLocation>
</comment>
<protein>
    <recommendedName>
        <fullName evidence="14">Transmembrane protein</fullName>
    </recommendedName>
</protein>
<dbReference type="OrthoDB" id="10022292at2759"/>
<sequence length="648" mass="70802">MDENSALIEAILREEQEGLASASSASASANDNKANGNDNAYGWKTVSYQKRAKKPSRPSPDASSAAVNLSNGRPNGVSSAAGDVFRSIELHSEDRRRRVLEAQQAAAAAESAAAGSNRHSVDEDEDSDAEVSAAENGGGAEPKKVKAKKPKKPKVTVAEAASRIDADHLGTFLAEITASYETQQEIQLMRLADYFGRAFAYVSAAQFPWLKMFKESNVTKLADIPLSHISEDIYKSSTDWISQRSLEALRSFVIWLLDSILDDLSVHQGTAKGSKKVAPQASSKSQGLPVSETFHSFYPLASLTSQNGTIDICDFHRVNYLGHVSVAKVAMFVVLAMVLRRKPDVLISLLPVMKESPKYQGLDKLPLNVWLITQASLGDLAVGLFMWAHFLLPMLSSKSTSNPQSRDLILQVVERILSAPKARPILVNGAVRKGERLVPPSALDTLVRVTFPVPSARVKATERFEALYPMLKEIALAGSPGSKAMKQVAQQIFNFAVKAVKEDIPDLSKEASDIFIWCLTQSSECYKQWDLLYLENLEASVVVLRKLSSEWKEHSVKHLTLDPLRETLKGFRQKNDTELAKEGGGARHALLKDADKYSKAILGRLSRGHGCVKGVVFVSVALVAGAAIMSQNVQSWDLKKISELFGFP</sequence>
<evidence type="ECO:0000256" key="1">
    <source>
        <dbReference type="ARBA" id="ARBA00004477"/>
    </source>
</evidence>
<name>A0A2P5EU23_TREOI</name>
<keyword evidence="8" id="KW-0472">Membrane</keyword>
<evidence type="ECO:0000313" key="13">
    <source>
        <dbReference type="Proteomes" id="UP000237000"/>
    </source>
</evidence>
<evidence type="ECO:0000313" key="12">
    <source>
        <dbReference type="EMBL" id="PON89048.1"/>
    </source>
</evidence>
<evidence type="ECO:0000256" key="2">
    <source>
        <dbReference type="ARBA" id="ARBA00007984"/>
    </source>
</evidence>
<proteinExistence type="inferred from homology"/>
<dbReference type="PANTHER" id="PTHR13448">
    <property type="entry name" value="TRANSMEMBRANE PROTEIN 214"/>
    <property type="match status" value="1"/>
</dbReference>
<keyword evidence="5" id="KW-0053">Apoptosis</keyword>
<feature type="compositionally biased region" description="Low complexity" evidence="11">
    <location>
        <begin position="101"/>
        <end position="114"/>
    </location>
</feature>
<reference evidence="13" key="1">
    <citation type="submission" date="2016-06" db="EMBL/GenBank/DDBJ databases">
        <title>Parallel loss of symbiosis genes in relatives of nitrogen-fixing non-legume Parasponia.</title>
        <authorList>
            <person name="Van Velzen R."/>
            <person name="Holmer R."/>
            <person name="Bu F."/>
            <person name="Rutten L."/>
            <person name="Van Zeijl A."/>
            <person name="Liu W."/>
            <person name="Santuari L."/>
            <person name="Cao Q."/>
            <person name="Sharma T."/>
            <person name="Shen D."/>
            <person name="Roswanjaya Y."/>
            <person name="Wardhani T."/>
            <person name="Kalhor M.S."/>
            <person name="Jansen J."/>
            <person name="Van den Hoogen J."/>
            <person name="Gungor B."/>
            <person name="Hartog M."/>
            <person name="Hontelez J."/>
            <person name="Verver J."/>
            <person name="Yang W.-C."/>
            <person name="Schijlen E."/>
            <person name="Repin R."/>
            <person name="Schilthuizen M."/>
            <person name="Schranz E."/>
            <person name="Heidstra R."/>
            <person name="Miyata K."/>
            <person name="Fedorova E."/>
            <person name="Kohlen W."/>
            <person name="Bisseling T."/>
            <person name="Smit S."/>
            <person name="Geurts R."/>
        </authorList>
    </citation>
    <scope>NUCLEOTIDE SEQUENCE [LARGE SCALE GENOMIC DNA]</scope>
    <source>
        <strain evidence="13">cv. RG33-2</strain>
    </source>
</reference>
<dbReference type="PANTHER" id="PTHR13448:SF0">
    <property type="entry name" value="TRANSMEMBRANE PROTEIN 214"/>
    <property type="match status" value="1"/>
</dbReference>
<feature type="region of interest" description="Disordered" evidence="11">
    <location>
        <begin position="101"/>
        <end position="152"/>
    </location>
</feature>
<dbReference type="Pfam" id="PF10151">
    <property type="entry name" value="TMEM214"/>
    <property type="match status" value="1"/>
</dbReference>
<feature type="region of interest" description="Disordered" evidence="11">
    <location>
        <begin position="17"/>
        <end position="83"/>
    </location>
</feature>
<evidence type="ECO:0000256" key="8">
    <source>
        <dbReference type="ARBA" id="ARBA00023136"/>
    </source>
</evidence>
<evidence type="ECO:0000256" key="4">
    <source>
        <dbReference type="ARBA" id="ARBA00022692"/>
    </source>
</evidence>
<keyword evidence="13" id="KW-1185">Reference proteome</keyword>
<evidence type="ECO:0008006" key="14">
    <source>
        <dbReference type="Google" id="ProtNLM"/>
    </source>
</evidence>
<dbReference type="EMBL" id="JXTC01000098">
    <property type="protein sequence ID" value="PON89048.1"/>
    <property type="molecule type" value="Genomic_DNA"/>
</dbReference>
<comment type="subunit">
    <text evidence="3">Constitutively interacts with CASP4; required for the localization of procaspase 4 to the ER.</text>
</comment>
<evidence type="ECO:0000256" key="7">
    <source>
        <dbReference type="ARBA" id="ARBA00022989"/>
    </source>
</evidence>
<dbReference type="Proteomes" id="UP000237000">
    <property type="component" value="Unassembled WGS sequence"/>
</dbReference>